<evidence type="ECO:0000256" key="9">
    <source>
        <dbReference type="SAM" id="Phobius"/>
    </source>
</evidence>
<dbReference type="EMBL" id="JARQWQ010000003">
    <property type="protein sequence ID" value="KAK2572858.1"/>
    <property type="molecule type" value="Genomic_DNA"/>
</dbReference>
<keyword evidence="7 8" id="KW-0807">Transducer</keyword>
<keyword evidence="12" id="KW-1185">Reference proteome</keyword>
<comment type="caution">
    <text evidence="11">The sequence shown here is derived from an EMBL/GenBank/DDBJ whole genome shotgun (WGS) entry which is preliminary data.</text>
</comment>
<name>A0AAD9R4T0_ACRCE</name>
<evidence type="ECO:0000256" key="4">
    <source>
        <dbReference type="ARBA" id="ARBA00023040"/>
    </source>
</evidence>
<feature type="transmembrane region" description="Helical" evidence="9">
    <location>
        <begin position="63"/>
        <end position="87"/>
    </location>
</feature>
<evidence type="ECO:0000259" key="10">
    <source>
        <dbReference type="PROSITE" id="PS50262"/>
    </source>
</evidence>
<keyword evidence="2 8" id="KW-0812">Transmembrane</keyword>
<dbReference type="FunFam" id="1.20.1070.10:FF:000291">
    <property type="entry name" value="Predicted protein"/>
    <property type="match status" value="1"/>
</dbReference>
<feature type="transmembrane region" description="Helical" evidence="9">
    <location>
        <begin position="147"/>
        <end position="167"/>
    </location>
</feature>
<evidence type="ECO:0000256" key="2">
    <source>
        <dbReference type="ARBA" id="ARBA00022692"/>
    </source>
</evidence>
<evidence type="ECO:0000256" key="6">
    <source>
        <dbReference type="ARBA" id="ARBA00023170"/>
    </source>
</evidence>
<dbReference type="PANTHER" id="PTHR45695:SF9">
    <property type="entry name" value="LEUCOKININ RECEPTOR"/>
    <property type="match status" value="1"/>
</dbReference>
<dbReference type="Pfam" id="PF00001">
    <property type="entry name" value="7tm_1"/>
    <property type="match status" value="1"/>
</dbReference>
<evidence type="ECO:0000313" key="12">
    <source>
        <dbReference type="Proteomes" id="UP001249851"/>
    </source>
</evidence>
<keyword evidence="6 8" id="KW-0675">Receptor</keyword>
<dbReference type="GO" id="GO:0005886">
    <property type="term" value="C:plasma membrane"/>
    <property type="evidence" value="ECO:0007669"/>
    <property type="project" value="TreeGrafter"/>
</dbReference>
<keyword evidence="5 9" id="KW-0472">Membrane</keyword>
<dbReference type="SUPFAM" id="SSF81321">
    <property type="entry name" value="Family A G protein-coupled receptor-like"/>
    <property type="match status" value="1"/>
</dbReference>
<evidence type="ECO:0000256" key="5">
    <source>
        <dbReference type="ARBA" id="ARBA00023136"/>
    </source>
</evidence>
<dbReference type="CDD" id="cd00637">
    <property type="entry name" value="7tm_classA_rhodopsin-like"/>
    <property type="match status" value="1"/>
</dbReference>
<evidence type="ECO:0000256" key="3">
    <source>
        <dbReference type="ARBA" id="ARBA00022989"/>
    </source>
</evidence>
<gene>
    <name evidence="11" type="ORF">P5673_001858</name>
</gene>
<reference evidence="11" key="2">
    <citation type="journal article" date="2023" name="Science">
        <title>Genomic signatures of disease resistance in endangered staghorn corals.</title>
        <authorList>
            <person name="Vollmer S.V."/>
            <person name="Selwyn J.D."/>
            <person name="Despard B.A."/>
            <person name="Roesel C.L."/>
        </authorList>
    </citation>
    <scope>NUCLEOTIDE SEQUENCE</scope>
    <source>
        <strain evidence="11">K2</strain>
    </source>
</reference>
<feature type="transmembrane region" description="Helical" evidence="9">
    <location>
        <begin position="246"/>
        <end position="274"/>
    </location>
</feature>
<organism evidence="11 12">
    <name type="scientific">Acropora cervicornis</name>
    <name type="common">Staghorn coral</name>
    <dbReference type="NCBI Taxonomy" id="6130"/>
    <lineage>
        <taxon>Eukaryota</taxon>
        <taxon>Metazoa</taxon>
        <taxon>Cnidaria</taxon>
        <taxon>Anthozoa</taxon>
        <taxon>Hexacorallia</taxon>
        <taxon>Scleractinia</taxon>
        <taxon>Astrocoeniina</taxon>
        <taxon>Acroporidae</taxon>
        <taxon>Acropora</taxon>
    </lineage>
</organism>
<dbReference type="Proteomes" id="UP001249851">
    <property type="component" value="Unassembled WGS sequence"/>
</dbReference>
<dbReference type="InterPro" id="IPR000276">
    <property type="entry name" value="GPCR_Rhodpsn"/>
</dbReference>
<feature type="domain" description="G-protein coupled receptors family 1 profile" evidence="10">
    <location>
        <begin position="44"/>
        <end position="305"/>
    </location>
</feature>
<feature type="transmembrane region" description="Helical" evidence="9">
    <location>
        <begin position="204"/>
        <end position="225"/>
    </location>
</feature>
<dbReference type="PROSITE" id="PS00237">
    <property type="entry name" value="G_PROTEIN_RECEP_F1_1"/>
    <property type="match status" value="1"/>
</dbReference>
<dbReference type="PRINTS" id="PR00237">
    <property type="entry name" value="GPCRRHODOPSN"/>
</dbReference>
<dbReference type="InterPro" id="IPR017452">
    <property type="entry name" value="GPCR_Rhodpsn_7TM"/>
</dbReference>
<evidence type="ECO:0000256" key="1">
    <source>
        <dbReference type="ARBA" id="ARBA00004141"/>
    </source>
</evidence>
<evidence type="ECO:0000256" key="7">
    <source>
        <dbReference type="ARBA" id="ARBA00023224"/>
    </source>
</evidence>
<reference evidence="11" key="1">
    <citation type="journal article" date="2023" name="G3 (Bethesda)">
        <title>Whole genome assembly and annotation of the endangered Caribbean coral Acropora cervicornis.</title>
        <authorList>
            <person name="Selwyn J.D."/>
            <person name="Vollmer S.V."/>
        </authorList>
    </citation>
    <scope>NUCLEOTIDE SEQUENCE</scope>
    <source>
        <strain evidence="11">K2</strain>
    </source>
</reference>
<dbReference type="AlphaFoldDB" id="A0AAD9R4T0"/>
<feature type="transmembrane region" description="Helical" evidence="9">
    <location>
        <begin position="28"/>
        <end position="51"/>
    </location>
</feature>
<feature type="transmembrane region" description="Helical" evidence="9">
    <location>
        <begin position="286"/>
        <end position="308"/>
    </location>
</feature>
<evidence type="ECO:0000256" key="8">
    <source>
        <dbReference type="RuleBase" id="RU000688"/>
    </source>
</evidence>
<comment type="similarity">
    <text evidence="8">Belongs to the G-protein coupled receptor 1 family.</text>
</comment>
<dbReference type="GO" id="GO:0004930">
    <property type="term" value="F:G protein-coupled receptor activity"/>
    <property type="evidence" value="ECO:0007669"/>
    <property type="project" value="UniProtKB-KW"/>
</dbReference>
<accession>A0AAD9R4T0</accession>
<dbReference type="SMART" id="SM01381">
    <property type="entry name" value="7TM_GPCR_Srsx"/>
    <property type="match status" value="1"/>
</dbReference>
<protein>
    <submittedName>
        <fullName evidence="11">Galanin receptor 2a</fullName>
    </submittedName>
</protein>
<keyword evidence="4 8" id="KW-0297">G-protein coupled receptor</keyword>
<feature type="transmembrane region" description="Helical" evidence="9">
    <location>
        <begin position="107"/>
        <end position="126"/>
    </location>
</feature>
<proteinExistence type="inferred from homology"/>
<keyword evidence="3 9" id="KW-1133">Transmembrane helix</keyword>
<dbReference type="PROSITE" id="PS50262">
    <property type="entry name" value="G_PROTEIN_RECEP_F1_2"/>
    <property type="match status" value="1"/>
</dbReference>
<evidence type="ECO:0000313" key="11">
    <source>
        <dbReference type="EMBL" id="KAK2572858.1"/>
    </source>
</evidence>
<dbReference type="PANTHER" id="PTHR45695">
    <property type="entry name" value="LEUCOKININ RECEPTOR-RELATED"/>
    <property type="match status" value="1"/>
</dbReference>
<comment type="subcellular location">
    <subcellularLocation>
        <location evidence="1">Membrane</location>
        <topology evidence="1">Multi-pass membrane protein</topology>
    </subcellularLocation>
</comment>
<sequence length="378" mass="42716">MNNSTFTVSAKSDQVPCRLQPPDTATKIALTAIYTIIGLVALFGNCTIILIAKSKKRIRKVAFNFFIISMAIADILDSLIAVPKMVTSFYFDELWFGGVIGNITCKLFHFLPPLSLAASVSTLAAISVERYLAIVHVLREPLSKKKVSFALLFLWILSSLTVSTSLIKYKTKRIDGKYLCYGIWSEDLQTNLSILRYEVVAKFALFYVIPFCLMIVLYTSIICVLRRRQAFGENMSQKRIQAQNITVVKMLVTVVVLFAIVWLPTHIIYLMTAFDYKTLQCMATPVLLLLVMLAHANGALNPCIYLIFNENYRKGLKQLLLKCQRKQVKGIGVKREKQWPGSSTLERDPSRGGIKGFFRDLSKVSRGNSDEVTYETRF</sequence>
<dbReference type="Gene3D" id="1.20.1070.10">
    <property type="entry name" value="Rhodopsin 7-helix transmembrane proteins"/>
    <property type="match status" value="1"/>
</dbReference>